<feature type="domain" description="Thioredoxin-like fold" evidence="1">
    <location>
        <begin position="29"/>
        <end position="105"/>
    </location>
</feature>
<sequence length="110" mass="12304">MTERTNYTKYSTLSNKKAFGILSDMIKIIELSTPGCVHCAEAKKILEEKIRPNFPDVEIEYIDMLTEKGMEMVQKYGIMSSPGIIINGELFASGGLSEQKLVEKIKSLTP</sequence>
<dbReference type="EMBL" id="LCMJ01000023">
    <property type="protein sequence ID" value="KKU34858.1"/>
    <property type="molecule type" value="Genomic_DNA"/>
</dbReference>
<dbReference type="Gene3D" id="3.40.30.10">
    <property type="entry name" value="Glutaredoxin"/>
    <property type="match status" value="1"/>
</dbReference>
<dbReference type="InterPro" id="IPR036249">
    <property type="entry name" value="Thioredoxin-like_sf"/>
</dbReference>
<evidence type="ECO:0000259" key="1">
    <source>
        <dbReference type="Pfam" id="PF13192"/>
    </source>
</evidence>
<evidence type="ECO:0000313" key="2">
    <source>
        <dbReference type="EMBL" id="KKU34858.1"/>
    </source>
</evidence>
<dbReference type="InterPro" id="IPR012336">
    <property type="entry name" value="Thioredoxin-like_fold"/>
</dbReference>
<dbReference type="Pfam" id="PF13192">
    <property type="entry name" value="Thioredoxin_3"/>
    <property type="match status" value="1"/>
</dbReference>
<dbReference type="AlphaFoldDB" id="A0A0G1RXU9"/>
<proteinExistence type="predicted"/>
<name>A0A0G1RXU9_9BACT</name>
<protein>
    <submittedName>
        <fullName evidence="2">Glutaredoxin 2 (Modular protein)</fullName>
    </submittedName>
</protein>
<organism evidence="2 3">
    <name type="scientific">Candidatus Azambacteria bacterium GW2011_GWB1_46_27</name>
    <dbReference type="NCBI Taxonomy" id="1618617"/>
    <lineage>
        <taxon>Bacteria</taxon>
        <taxon>Candidatus Azamiibacteriota</taxon>
    </lineage>
</organism>
<evidence type="ECO:0000313" key="3">
    <source>
        <dbReference type="Proteomes" id="UP000034067"/>
    </source>
</evidence>
<reference evidence="2 3" key="1">
    <citation type="journal article" date="2015" name="Nature">
        <title>rRNA introns, odd ribosomes, and small enigmatic genomes across a large radiation of phyla.</title>
        <authorList>
            <person name="Brown C.T."/>
            <person name="Hug L.A."/>
            <person name="Thomas B.C."/>
            <person name="Sharon I."/>
            <person name="Castelle C.J."/>
            <person name="Singh A."/>
            <person name="Wilkins M.J."/>
            <person name="Williams K.H."/>
            <person name="Banfield J.F."/>
        </authorList>
    </citation>
    <scope>NUCLEOTIDE SEQUENCE [LARGE SCALE GENOMIC DNA]</scope>
</reference>
<dbReference type="SUPFAM" id="SSF52833">
    <property type="entry name" value="Thioredoxin-like"/>
    <property type="match status" value="1"/>
</dbReference>
<dbReference type="PROSITE" id="PS51354">
    <property type="entry name" value="GLUTAREDOXIN_2"/>
    <property type="match status" value="1"/>
</dbReference>
<dbReference type="CDD" id="cd02947">
    <property type="entry name" value="TRX_family"/>
    <property type="match status" value="1"/>
</dbReference>
<dbReference type="Proteomes" id="UP000034067">
    <property type="component" value="Unassembled WGS sequence"/>
</dbReference>
<gene>
    <name evidence="2" type="ORF">UX48_C0023G0003</name>
</gene>
<comment type="caution">
    <text evidence="2">The sequence shown here is derived from an EMBL/GenBank/DDBJ whole genome shotgun (WGS) entry which is preliminary data.</text>
</comment>
<accession>A0A0G1RXU9</accession>